<gene>
    <name evidence="1" type="ORF">GSPATT00035884001</name>
</gene>
<dbReference type="OrthoDB" id="2344588at2759"/>
<evidence type="ECO:0000313" key="2">
    <source>
        <dbReference type="Proteomes" id="UP000000600"/>
    </source>
</evidence>
<accession>A0C7I7</accession>
<organism evidence="1 2">
    <name type="scientific">Paramecium tetraurelia</name>
    <dbReference type="NCBI Taxonomy" id="5888"/>
    <lineage>
        <taxon>Eukaryota</taxon>
        <taxon>Sar</taxon>
        <taxon>Alveolata</taxon>
        <taxon>Ciliophora</taxon>
        <taxon>Intramacronucleata</taxon>
        <taxon>Oligohymenophorea</taxon>
        <taxon>Peniculida</taxon>
        <taxon>Parameciidae</taxon>
        <taxon>Paramecium</taxon>
    </lineage>
</organism>
<reference evidence="1 2" key="1">
    <citation type="journal article" date="2006" name="Nature">
        <title>Global trends of whole-genome duplications revealed by the ciliate Paramecium tetraurelia.</title>
        <authorList>
            <consortium name="Genoscope"/>
            <person name="Aury J.-M."/>
            <person name="Jaillon O."/>
            <person name="Duret L."/>
            <person name="Noel B."/>
            <person name="Jubin C."/>
            <person name="Porcel B.M."/>
            <person name="Segurens B."/>
            <person name="Daubin V."/>
            <person name="Anthouard V."/>
            <person name="Aiach N."/>
            <person name="Arnaiz O."/>
            <person name="Billaut A."/>
            <person name="Beisson J."/>
            <person name="Blanc I."/>
            <person name="Bouhouche K."/>
            <person name="Camara F."/>
            <person name="Duharcourt S."/>
            <person name="Guigo R."/>
            <person name="Gogendeau D."/>
            <person name="Katinka M."/>
            <person name="Keller A.-M."/>
            <person name="Kissmehl R."/>
            <person name="Klotz C."/>
            <person name="Koll F."/>
            <person name="Le Moue A."/>
            <person name="Lepere C."/>
            <person name="Malinsky S."/>
            <person name="Nowacki M."/>
            <person name="Nowak J.K."/>
            <person name="Plattner H."/>
            <person name="Poulain J."/>
            <person name="Ruiz F."/>
            <person name="Serrano V."/>
            <person name="Zagulski M."/>
            <person name="Dessen P."/>
            <person name="Betermier M."/>
            <person name="Weissenbach J."/>
            <person name="Scarpelli C."/>
            <person name="Schachter V."/>
            <person name="Sperling L."/>
            <person name="Meyer E."/>
            <person name="Cohen J."/>
            <person name="Wincker P."/>
        </authorList>
    </citation>
    <scope>NUCLEOTIDE SEQUENCE [LARGE SCALE GENOMIC DNA]</scope>
    <source>
        <strain evidence="1 2">Stock d4-2</strain>
    </source>
</reference>
<dbReference type="Proteomes" id="UP000000600">
    <property type="component" value="Unassembled WGS sequence"/>
</dbReference>
<sequence length="140" mass="16743">MTLRIELDKQQKKDTIEICNTLIEDINKTLPIEDESVRIMDFLGQEDDQQETGQWQEQVIRGADIKLDFNDQEIQYIPQKQQQRNLIEKEEFVDEGYLYKKEPQSKAWDYRYIRIRKGLCIGISIPIQERHKTNHPSKYG</sequence>
<evidence type="ECO:0000313" key="1">
    <source>
        <dbReference type="EMBL" id="CAK66754.1"/>
    </source>
</evidence>
<name>A0C7I7_PARTE</name>
<keyword evidence="2" id="KW-1185">Reference proteome</keyword>
<dbReference type="KEGG" id="ptm:GSPATT00035884001"/>
<dbReference type="EMBL" id="CT868047">
    <property type="protein sequence ID" value="CAK66754.1"/>
    <property type="molecule type" value="Genomic_DNA"/>
</dbReference>
<protein>
    <submittedName>
        <fullName evidence="1">Uncharacterized protein</fullName>
    </submittedName>
</protein>
<dbReference type="RefSeq" id="XP_001434151.1">
    <property type="nucleotide sequence ID" value="XM_001434114.1"/>
</dbReference>
<proteinExistence type="predicted"/>
<dbReference type="HOGENOM" id="CLU_1839037_0_0_1"/>
<dbReference type="GeneID" id="5019936"/>
<dbReference type="InParanoid" id="A0C7I7"/>
<dbReference type="AlphaFoldDB" id="A0C7I7"/>